<feature type="signal peptide" evidence="2">
    <location>
        <begin position="1"/>
        <end position="19"/>
    </location>
</feature>
<sequence length="645" mass="70278">MVLFFIILIGVLFGPLTWGVQQLTHRNTPNNSLSYTQITTGNSTQPHLTHRIHTRSTPSKDQKCTPGQVRSTTLCIPSNISTSAFILWDTLGGSHLSAKKGTSAGSYRGWDWYMTVGAQHGDWTWDNLVAETGYDWSSYTSTGLGTQWRPRLTLATEHTGLKVGIRPVPSTGCQDFRLAPYVSCAATPVYWKIKVCVVTNSTAHSITVGINHTSQIFDSVTILTALSTPDGEILTATGISGFGNNWLLLAEEAGKTTNRSCVVCMGPRPLLRIVPVVIPAACVLPVMKHDNPHPNCSSWDKVFPLVKASTRSPLFSSTVAKAKFMCVNMSRGPPDYGGVPLAWCNLTYNPNMAFKPVSRADVWWWCGGTHLYDGFPGNATGLCALASLLLPISIYPVELQDLLTSMENKGGQTRAKRSLGSSSGDPTYIDAIGVPRGVPDEYKLVDQVAAGFESSICWWCTINKNIDRINYIHYNVQKLGNLTQQGFEAIHSQLSATSLMAYQNRIAVDMLLAEKGSVCSIFGEQCCTFIPNNTAPDGSFSLAVEGLRTLNGKMKRHSGVDTSMWDSWMDAFGKYKTLVSSILVSISVFVAILVLCGCCCIPCARTLVNRLITTAISPNHADAALMYPLLDTADIDPVWIQDDPP</sequence>
<reference evidence="3" key="1">
    <citation type="submission" date="2025-08" db="UniProtKB">
        <authorList>
            <consortium name="Ensembl"/>
        </authorList>
    </citation>
    <scope>IDENTIFICATION</scope>
</reference>
<keyword evidence="1" id="KW-1133">Transmembrane helix</keyword>
<keyword evidence="4" id="KW-1185">Reference proteome</keyword>
<dbReference type="OMA" id="YPVELQD"/>
<dbReference type="InterPro" id="IPR018154">
    <property type="entry name" value="TLV/ENV_coat_polyprotein"/>
</dbReference>
<name>A0A674D3V1_SALTR</name>
<feature type="transmembrane region" description="Helical" evidence="1">
    <location>
        <begin position="582"/>
        <end position="604"/>
    </location>
</feature>
<dbReference type="SUPFAM" id="SSF58069">
    <property type="entry name" value="Virus ectodomain"/>
    <property type="match status" value="1"/>
</dbReference>
<evidence type="ECO:0000313" key="3">
    <source>
        <dbReference type="Ensembl" id="ENSSTUP00000090196.1"/>
    </source>
</evidence>
<proteinExistence type="predicted"/>
<dbReference type="CDD" id="cd09951">
    <property type="entry name" value="HERV-Rb-like_HR1-HR2"/>
    <property type="match status" value="1"/>
</dbReference>
<protein>
    <recommendedName>
        <fullName evidence="5">Envelope polyprotein</fullName>
    </recommendedName>
</protein>
<dbReference type="PANTHER" id="PTHR10424:SF80">
    <property type="entry name" value="ENVELOPE GLYCOPROTEIN"/>
    <property type="match status" value="1"/>
</dbReference>
<dbReference type="GeneTree" id="ENSGT00530000064449"/>
<evidence type="ECO:0000256" key="1">
    <source>
        <dbReference type="SAM" id="Phobius"/>
    </source>
</evidence>
<accession>A0A674D3V1</accession>
<feature type="chain" id="PRO_5025564248" description="Envelope polyprotein" evidence="2">
    <location>
        <begin position="20"/>
        <end position="645"/>
    </location>
</feature>
<dbReference type="Gene3D" id="1.10.287.210">
    <property type="match status" value="1"/>
</dbReference>
<keyword evidence="1" id="KW-0472">Membrane</keyword>
<dbReference type="Proteomes" id="UP000472277">
    <property type="component" value="Chromosome 13"/>
</dbReference>
<reference evidence="3" key="2">
    <citation type="submission" date="2025-09" db="UniProtKB">
        <authorList>
            <consortium name="Ensembl"/>
        </authorList>
    </citation>
    <scope>IDENTIFICATION</scope>
</reference>
<evidence type="ECO:0000313" key="4">
    <source>
        <dbReference type="Proteomes" id="UP000472277"/>
    </source>
</evidence>
<organism evidence="3 4">
    <name type="scientific">Salmo trutta</name>
    <name type="common">Brown trout</name>
    <dbReference type="NCBI Taxonomy" id="8032"/>
    <lineage>
        <taxon>Eukaryota</taxon>
        <taxon>Metazoa</taxon>
        <taxon>Chordata</taxon>
        <taxon>Craniata</taxon>
        <taxon>Vertebrata</taxon>
        <taxon>Euteleostomi</taxon>
        <taxon>Actinopterygii</taxon>
        <taxon>Neopterygii</taxon>
        <taxon>Teleostei</taxon>
        <taxon>Protacanthopterygii</taxon>
        <taxon>Salmoniformes</taxon>
        <taxon>Salmonidae</taxon>
        <taxon>Salmoninae</taxon>
        <taxon>Salmo</taxon>
    </lineage>
</organism>
<evidence type="ECO:0008006" key="5">
    <source>
        <dbReference type="Google" id="ProtNLM"/>
    </source>
</evidence>
<dbReference type="PANTHER" id="PTHR10424">
    <property type="entry name" value="VIRAL ENVELOPE PROTEIN"/>
    <property type="match status" value="1"/>
</dbReference>
<evidence type="ECO:0000256" key="2">
    <source>
        <dbReference type="SAM" id="SignalP"/>
    </source>
</evidence>
<dbReference type="Pfam" id="PF00429">
    <property type="entry name" value="TLV_coat"/>
    <property type="match status" value="1"/>
</dbReference>
<dbReference type="InParanoid" id="A0A674D3V1"/>
<keyword evidence="2" id="KW-0732">Signal</keyword>
<keyword evidence="1" id="KW-0812">Transmembrane</keyword>
<dbReference type="Ensembl" id="ENSSTUT00000095929.1">
    <property type="protein sequence ID" value="ENSSTUP00000090196.1"/>
    <property type="gene ID" value="ENSSTUG00000039606.1"/>
</dbReference>
<dbReference type="AlphaFoldDB" id="A0A674D3V1"/>